<proteinExistence type="predicted"/>
<gene>
    <name evidence="1" type="ORF">DMT42_13220</name>
</gene>
<dbReference type="RefSeq" id="WP_110628107.1">
    <property type="nucleotide sequence ID" value="NZ_CP029788.1"/>
</dbReference>
<dbReference type="KEGG" id="sact:DMT42_13220"/>
<reference evidence="1 2" key="1">
    <citation type="submission" date="2018-06" db="EMBL/GenBank/DDBJ databases">
        <title>The complete genome sequence of a nosiheptide producer Streptomyces actuosus ATCC 25421: deducing the ability of producing a new class III lantibiotics.</title>
        <authorList>
            <person name="Liu W."/>
            <person name="Sun F."/>
            <person name="Hu Y."/>
        </authorList>
    </citation>
    <scope>NUCLEOTIDE SEQUENCE [LARGE SCALE GENOMIC DNA]</scope>
    <source>
        <strain evidence="1 2">ATCC 25421</strain>
    </source>
</reference>
<organism evidence="1 2">
    <name type="scientific">Streptomyces actuosus</name>
    <dbReference type="NCBI Taxonomy" id="1885"/>
    <lineage>
        <taxon>Bacteria</taxon>
        <taxon>Bacillati</taxon>
        <taxon>Actinomycetota</taxon>
        <taxon>Actinomycetes</taxon>
        <taxon>Kitasatosporales</taxon>
        <taxon>Streptomycetaceae</taxon>
        <taxon>Streptomyces</taxon>
    </lineage>
</organism>
<dbReference type="Proteomes" id="UP000247634">
    <property type="component" value="Chromosome"/>
</dbReference>
<sequence>MKRELPDAASLPRPRYSGWACVWCGHSLMNVMGVPAGRAHGWIGAHDMSVEVFQCPPGVGCATGPDEAALEHPAEC</sequence>
<dbReference type="AlphaFoldDB" id="A0A2U9P0T2"/>
<dbReference type="EMBL" id="CP029788">
    <property type="protein sequence ID" value="AWT43187.1"/>
    <property type="molecule type" value="Genomic_DNA"/>
</dbReference>
<accession>A0A2U9P0T2</accession>
<evidence type="ECO:0000313" key="1">
    <source>
        <dbReference type="EMBL" id="AWT43187.1"/>
    </source>
</evidence>
<name>A0A2U9P0T2_STRAS</name>
<dbReference type="OrthoDB" id="4308055at2"/>
<protein>
    <submittedName>
        <fullName evidence="1">Uncharacterized protein</fullName>
    </submittedName>
</protein>
<keyword evidence="2" id="KW-1185">Reference proteome</keyword>
<evidence type="ECO:0000313" key="2">
    <source>
        <dbReference type="Proteomes" id="UP000247634"/>
    </source>
</evidence>